<evidence type="ECO:0000256" key="1">
    <source>
        <dbReference type="PROSITE-ProRule" id="PRU10141"/>
    </source>
</evidence>
<evidence type="ECO:0000313" key="3">
    <source>
        <dbReference type="EMBL" id="KAK5981763.1"/>
    </source>
</evidence>
<dbReference type="Gene3D" id="1.10.510.10">
    <property type="entry name" value="Transferase(Phosphotransferase) domain 1"/>
    <property type="match status" value="2"/>
</dbReference>
<dbReference type="InterPro" id="IPR011009">
    <property type="entry name" value="Kinase-like_dom_sf"/>
</dbReference>
<dbReference type="Pfam" id="PF00069">
    <property type="entry name" value="Pkinase"/>
    <property type="match status" value="2"/>
</dbReference>
<evidence type="ECO:0000259" key="2">
    <source>
        <dbReference type="PROSITE" id="PS50011"/>
    </source>
</evidence>
<protein>
    <recommendedName>
        <fullName evidence="2">Protein kinase domain-containing protein</fullName>
    </recommendedName>
</protein>
<comment type="caution">
    <text evidence="3">The sequence shown here is derived from an EMBL/GenBank/DDBJ whole genome shotgun (WGS) entry which is preliminary data.</text>
</comment>
<reference evidence="3 4" key="1">
    <citation type="submission" date="2019-10" db="EMBL/GenBank/DDBJ databases">
        <title>Assembly and Annotation for the nematode Trichostrongylus colubriformis.</title>
        <authorList>
            <person name="Martin J."/>
        </authorList>
    </citation>
    <scope>NUCLEOTIDE SEQUENCE [LARGE SCALE GENOMIC DNA]</scope>
    <source>
        <strain evidence="3">G859</strain>
        <tissue evidence="3">Whole worm</tissue>
    </source>
</reference>
<feature type="domain" description="Protein kinase" evidence="2">
    <location>
        <begin position="24"/>
        <end position="289"/>
    </location>
</feature>
<dbReference type="GO" id="GO:0005524">
    <property type="term" value="F:ATP binding"/>
    <property type="evidence" value="ECO:0007669"/>
    <property type="project" value="UniProtKB-UniRule"/>
</dbReference>
<dbReference type="SMART" id="SM00220">
    <property type="entry name" value="S_TKc"/>
    <property type="match status" value="1"/>
</dbReference>
<dbReference type="InterPro" id="IPR017441">
    <property type="entry name" value="Protein_kinase_ATP_BS"/>
</dbReference>
<keyword evidence="1" id="KW-0547">Nucleotide-binding</keyword>
<dbReference type="PANTHER" id="PTHR11909">
    <property type="entry name" value="CASEIN KINASE-RELATED"/>
    <property type="match status" value="1"/>
</dbReference>
<dbReference type="AlphaFoldDB" id="A0AAN8G6A0"/>
<accession>A0AAN8G6A0</accession>
<dbReference type="SUPFAM" id="SSF56112">
    <property type="entry name" value="Protein kinase-like (PK-like)"/>
    <property type="match status" value="2"/>
</dbReference>
<keyword evidence="1" id="KW-0067">ATP-binding</keyword>
<sequence>MSDEEEDDLGIKPGTVIDSSKAKYVVIKLLGEGGFGAVFKYYLSTKQHAAAFMVEFDMNRIAILKLVSQERKLSHFTSIIDRGKKETFFFLVMELVGKSLADLKHQRPGHVFSISTGLGASIQCLEACEDLHKYGFIHRDLKPANYACGLGDKKRVIYILDFGIARRILNDKGELKTPRMTVKFKGTIPFASISCHRNTEMGPKDDCESWFYLLIDITFPQGLLWKALCEKNEVLRMKEEIRKEKRVSILSNFFSSALASSAMSDEEEDDLGIKPGTVIDSSKANYVVIKLLGEGGFGAVFKVHDQKDPTKLFAMKVEKKLETRKHSKLKMEIAILKLVSQERKLSHFTSIVDRGKKETYFFLVMELVGKSLADLKHTRPGRVFSISTGLGASIQCLEACEDLHKYGFIHRDLKPANYACGLGEKKRVIYILDFGIARKILNDKGELKTPRMTVKFKGTIPFASISCHRNTEMGPKDDCESWFYLLIDITFPQGLLWKALSEKNEVLRMKEEIRKEKRVSIDMHRIPSAIRKSP</sequence>
<dbReference type="FunFam" id="1.10.510.10:FF:000967">
    <property type="entry name" value="Protein CBG11274"/>
    <property type="match status" value="1"/>
</dbReference>
<evidence type="ECO:0000313" key="4">
    <source>
        <dbReference type="Proteomes" id="UP001331761"/>
    </source>
</evidence>
<name>A0AAN8G6A0_TRICO</name>
<dbReference type="EMBL" id="WIXE01005917">
    <property type="protein sequence ID" value="KAK5981763.1"/>
    <property type="molecule type" value="Genomic_DNA"/>
</dbReference>
<proteinExistence type="predicted"/>
<dbReference type="InterPro" id="IPR000719">
    <property type="entry name" value="Prot_kinase_dom"/>
</dbReference>
<feature type="domain" description="Protein kinase" evidence="2">
    <location>
        <begin position="286"/>
        <end position="534"/>
    </location>
</feature>
<dbReference type="Proteomes" id="UP001331761">
    <property type="component" value="Unassembled WGS sequence"/>
</dbReference>
<dbReference type="PROSITE" id="PS00107">
    <property type="entry name" value="PROTEIN_KINASE_ATP"/>
    <property type="match status" value="1"/>
</dbReference>
<dbReference type="GO" id="GO:0004672">
    <property type="term" value="F:protein kinase activity"/>
    <property type="evidence" value="ECO:0007669"/>
    <property type="project" value="InterPro"/>
</dbReference>
<feature type="binding site" evidence="1">
    <location>
        <position position="316"/>
    </location>
    <ligand>
        <name>ATP</name>
        <dbReference type="ChEBI" id="CHEBI:30616"/>
    </ligand>
</feature>
<dbReference type="PROSITE" id="PS50011">
    <property type="entry name" value="PROTEIN_KINASE_DOM"/>
    <property type="match status" value="2"/>
</dbReference>
<dbReference type="InterPro" id="IPR050235">
    <property type="entry name" value="CK1_Ser-Thr_kinase"/>
</dbReference>
<gene>
    <name evidence="3" type="ORF">GCK32_009533</name>
</gene>
<keyword evidence="4" id="KW-1185">Reference proteome</keyword>
<organism evidence="3 4">
    <name type="scientific">Trichostrongylus colubriformis</name>
    <name type="common">Black scour worm</name>
    <dbReference type="NCBI Taxonomy" id="6319"/>
    <lineage>
        <taxon>Eukaryota</taxon>
        <taxon>Metazoa</taxon>
        <taxon>Ecdysozoa</taxon>
        <taxon>Nematoda</taxon>
        <taxon>Chromadorea</taxon>
        <taxon>Rhabditida</taxon>
        <taxon>Rhabditina</taxon>
        <taxon>Rhabditomorpha</taxon>
        <taxon>Strongyloidea</taxon>
        <taxon>Trichostrongylidae</taxon>
        <taxon>Trichostrongylus</taxon>
    </lineage>
</organism>